<name>A0ABM4B7D5_HYDVU</name>
<evidence type="ECO:0000313" key="2">
    <source>
        <dbReference type="Proteomes" id="UP001652625"/>
    </source>
</evidence>
<evidence type="ECO:0000313" key="4">
    <source>
        <dbReference type="RefSeq" id="XP_065644781.1"/>
    </source>
</evidence>
<feature type="compositionally biased region" description="Basic and acidic residues" evidence="1">
    <location>
        <begin position="293"/>
        <end position="302"/>
    </location>
</feature>
<dbReference type="GeneID" id="136075453"/>
<reference evidence="2 3" key="1">
    <citation type="submission" date="2025-05" db="UniProtKB">
        <authorList>
            <consortium name="RefSeq"/>
        </authorList>
    </citation>
    <scope>NUCLEOTIDE SEQUENCE [LARGE SCALE GENOMIC DNA]</scope>
</reference>
<accession>A0ABM4B7D5</accession>
<feature type="region of interest" description="Disordered" evidence="1">
    <location>
        <begin position="281"/>
        <end position="328"/>
    </location>
</feature>
<evidence type="ECO:0000256" key="1">
    <source>
        <dbReference type="SAM" id="MobiDB-lite"/>
    </source>
</evidence>
<sequence length="328" mass="37854">MASYASVTSSKSNRLKCILDLHVYMDPTESFNKKYQENRAQEKYEKESLIIGKNKINSLTYNKKGNWVMELKRKEDAIHVSESTIQLSGSNQNINLKIRSDIGLLITVKCDPLVEDHDILSELDPFIREVYSITHTTYKFDRNLKDGRRLFRVNPKVKLEEIPHTIEIGGIKIALHYAGKSFLCSTCQYSHPPQQQCIARKPTEKPTAETIPNKHHNKYKNESNDFVSSYQLAENNNELTLKLSESKVTKIAPTEPAFEIVKSKSQKKEERKIKKTINKQNEFSDIESEMEEGEIRQNDKNIYKKNAPPPTPQKIDPKRLPRKKADGY</sequence>
<dbReference type="RefSeq" id="XP_065644780.1">
    <property type="nucleotide sequence ID" value="XM_065788708.1"/>
</dbReference>
<protein>
    <submittedName>
        <fullName evidence="3 4">Uncharacterized protein LOC136075453</fullName>
    </submittedName>
</protein>
<dbReference type="RefSeq" id="XP_065644781.1">
    <property type="nucleotide sequence ID" value="XM_065788709.1"/>
</dbReference>
<dbReference type="Proteomes" id="UP001652625">
    <property type="component" value="Chromosome 01"/>
</dbReference>
<evidence type="ECO:0000313" key="3">
    <source>
        <dbReference type="RefSeq" id="XP_065644780.1"/>
    </source>
</evidence>
<organism evidence="2 4">
    <name type="scientific">Hydra vulgaris</name>
    <name type="common">Hydra</name>
    <name type="synonym">Hydra attenuata</name>
    <dbReference type="NCBI Taxonomy" id="6087"/>
    <lineage>
        <taxon>Eukaryota</taxon>
        <taxon>Metazoa</taxon>
        <taxon>Cnidaria</taxon>
        <taxon>Hydrozoa</taxon>
        <taxon>Hydroidolina</taxon>
        <taxon>Anthoathecata</taxon>
        <taxon>Aplanulata</taxon>
        <taxon>Hydridae</taxon>
        <taxon>Hydra</taxon>
    </lineage>
</organism>
<proteinExistence type="predicted"/>
<gene>
    <name evidence="3 4" type="primary">LOC136075453</name>
</gene>
<feature type="compositionally biased region" description="Basic and acidic residues" evidence="1">
    <location>
        <begin position="315"/>
        <end position="328"/>
    </location>
</feature>
<keyword evidence="2" id="KW-1185">Reference proteome</keyword>